<accession>A0AAD6VDE8</accession>
<comment type="caution">
    <text evidence="2">The sequence shown here is derived from an EMBL/GenBank/DDBJ whole genome shotgun (WGS) entry which is preliminary data.</text>
</comment>
<proteinExistence type="predicted"/>
<keyword evidence="3" id="KW-1185">Reference proteome</keyword>
<dbReference type="EMBL" id="JARJCW010000039">
    <property type="protein sequence ID" value="KAJ7206603.1"/>
    <property type="molecule type" value="Genomic_DNA"/>
</dbReference>
<feature type="compositionally biased region" description="Acidic residues" evidence="1">
    <location>
        <begin position="502"/>
        <end position="523"/>
    </location>
</feature>
<dbReference type="Proteomes" id="UP001219525">
    <property type="component" value="Unassembled WGS sequence"/>
</dbReference>
<feature type="compositionally biased region" description="Low complexity" evidence="1">
    <location>
        <begin position="524"/>
        <end position="545"/>
    </location>
</feature>
<evidence type="ECO:0000313" key="3">
    <source>
        <dbReference type="Proteomes" id="UP001219525"/>
    </source>
</evidence>
<protein>
    <submittedName>
        <fullName evidence="2">Uncharacterized protein</fullName>
    </submittedName>
</protein>
<name>A0AAD6VDE8_9AGAR</name>
<evidence type="ECO:0000256" key="1">
    <source>
        <dbReference type="SAM" id="MobiDB-lite"/>
    </source>
</evidence>
<feature type="compositionally biased region" description="Basic and acidic residues" evidence="1">
    <location>
        <begin position="212"/>
        <end position="225"/>
    </location>
</feature>
<feature type="region of interest" description="Disordered" evidence="1">
    <location>
        <begin position="265"/>
        <end position="290"/>
    </location>
</feature>
<feature type="compositionally biased region" description="Basic and acidic residues" evidence="1">
    <location>
        <begin position="188"/>
        <end position="198"/>
    </location>
</feature>
<evidence type="ECO:0000313" key="2">
    <source>
        <dbReference type="EMBL" id="KAJ7206603.1"/>
    </source>
</evidence>
<feature type="region of interest" description="Disordered" evidence="1">
    <location>
        <begin position="500"/>
        <end position="545"/>
    </location>
</feature>
<feature type="region of interest" description="Disordered" evidence="1">
    <location>
        <begin position="186"/>
        <end position="225"/>
    </location>
</feature>
<reference evidence="2" key="1">
    <citation type="submission" date="2023-03" db="EMBL/GenBank/DDBJ databases">
        <title>Massive genome expansion in bonnet fungi (Mycena s.s.) driven by repeated elements and novel gene families across ecological guilds.</title>
        <authorList>
            <consortium name="Lawrence Berkeley National Laboratory"/>
            <person name="Harder C.B."/>
            <person name="Miyauchi S."/>
            <person name="Viragh M."/>
            <person name="Kuo A."/>
            <person name="Thoen E."/>
            <person name="Andreopoulos B."/>
            <person name="Lu D."/>
            <person name="Skrede I."/>
            <person name="Drula E."/>
            <person name="Henrissat B."/>
            <person name="Morin E."/>
            <person name="Kohler A."/>
            <person name="Barry K."/>
            <person name="LaButti K."/>
            <person name="Morin E."/>
            <person name="Salamov A."/>
            <person name="Lipzen A."/>
            <person name="Mereny Z."/>
            <person name="Hegedus B."/>
            <person name="Baldrian P."/>
            <person name="Stursova M."/>
            <person name="Weitz H."/>
            <person name="Taylor A."/>
            <person name="Grigoriev I.V."/>
            <person name="Nagy L.G."/>
            <person name="Martin F."/>
            <person name="Kauserud H."/>
        </authorList>
    </citation>
    <scope>NUCLEOTIDE SEQUENCE</scope>
    <source>
        <strain evidence="2">9144</strain>
    </source>
</reference>
<dbReference type="AlphaFoldDB" id="A0AAD6VDE8"/>
<feature type="region of interest" description="Disordered" evidence="1">
    <location>
        <begin position="129"/>
        <end position="155"/>
    </location>
</feature>
<feature type="compositionally biased region" description="Low complexity" evidence="1">
    <location>
        <begin position="132"/>
        <end position="149"/>
    </location>
</feature>
<sequence>MTHFMTPNGNRCPYCGNQLAVKVAKTGDMPNSRYIRCTNPHQPDRVYFHRFPSPLLAPVNTAPPPASSLLTAAPPTFSNPSTSSGKPTCSARGCKSARLDPGCPRAMCRRHCNEAGPCVLRAHERERVRKSAPAATASPTAPPAQTAAPRARRHRQSIASTLPFTDYSSLDDWIAHTLPPILALETHQQQRDAERSFLDELPGVKSPTPETETVRERYEREEREDAARLALGLRLSQEHNNAAAGPSQSPPPPLRLPASILQAGRPRSFSPPASLPSPRPISSSPDFPTRLLPLASHKGKARATKTAAPLRIMTQLNADWMFTSPSPSTFHIKKKAPASARSFMVVYWAAPNTSRRTFVIDDVPAWPRWRICEATGRFAELLGASADIELYFPKYTSWAEVRLTFVHTVTTDCVIMLRRAGVDCLHLEPTIRKFYPDTDVVHIRKNLPGERAALRRLYKHSRIPTGDSDVEVVSEKKRIKTEDDAGDELPRRQRPRLHVEDDVVIIDDTDDDASTPTLTDDDASTPTLTTASSTSSAPSPALSSLSLPTTTIRWPVGIHVVDMVAGFQKMDSPELAAYDRMERFKRAFEGYQYRASTVTEQRAIYRSATRAEVKKGVAAGRTKDGLWSVWRRQLAANTTGI</sequence>
<gene>
    <name evidence="2" type="ORF">GGX14DRAFT_637678</name>
</gene>
<organism evidence="2 3">
    <name type="scientific">Mycena pura</name>
    <dbReference type="NCBI Taxonomy" id="153505"/>
    <lineage>
        <taxon>Eukaryota</taxon>
        <taxon>Fungi</taxon>
        <taxon>Dikarya</taxon>
        <taxon>Basidiomycota</taxon>
        <taxon>Agaricomycotina</taxon>
        <taxon>Agaricomycetes</taxon>
        <taxon>Agaricomycetidae</taxon>
        <taxon>Agaricales</taxon>
        <taxon>Marasmiineae</taxon>
        <taxon>Mycenaceae</taxon>
        <taxon>Mycena</taxon>
    </lineage>
</organism>